<accession>A0A3P7S4I2</accession>
<keyword evidence="2" id="KW-1185">Reference proteome</keyword>
<dbReference type="AlphaFoldDB" id="A0A3P7S4I2"/>
<dbReference type="Proteomes" id="UP000279029">
    <property type="component" value="Chromosome"/>
</dbReference>
<dbReference type="EMBL" id="LR130778">
    <property type="protein sequence ID" value="VDN47469.1"/>
    <property type="molecule type" value="Genomic_DNA"/>
</dbReference>
<dbReference type="KEGG" id="cbar:PATL70BA_1583"/>
<protein>
    <submittedName>
        <fullName evidence="1">Uncharacterized protein</fullName>
    </submittedName>
</protein>
<evidence type="ECO:0000313" key="2">
    <source>
        <dbReference type="Proteomes" id="UP000279029"/>
    </source>
</evidence>
<reference evidence="1 2" key="1">
    <citation type="submission" date="2018-09" db="EMBL/GenBank/DDBJ databases">
        <authorList>
            <person name="Postec A."/>
        </authorList>
    </citation>
    <scope>NUCLEOTIDE SEQUENCE [LARGE SCALE GENOMIC DNA]</scope>
    <source>
        <strain evidence="1">70B-A</strain>
    </source>
</reference>
<sequence length="66" mass="7751">MSHLVVCCYGVTSFVDNDKKIVSQYYRSFLVMGRCFKEYEKIDIVGISGLIDRTIRQEEARKNRLK</sequence>
<evidence type="ECO:0000313" key="1">
    <source>
        <dbReference type="EMBL" id="VDN47469.1"/>
    </source>
</evidence>
<proteinExistence type="predicted"/>
<gene>
    <name evidence="1" type="ORF">PATL70BA_1583</name>
</gene>
<name>A0A3P7S4I2_9FIRM</name>
<organism evidence="1 2">
    <name type="scientific">Petrocella atlantisensis</name>
    <dbReference type="NCBI Taxonomy" id="2173034"/>
    <lineage>
        <taxon>Bacteria</taxon>
        <taxon>Bacillati</taxon>
        <taxon>Bacillota</taxon>
        <taxon>Clostridia</taxon>
        <taxon>Lachnospirales</taxon>
        <taxon>Vallitaleaceae</taxon>
        <taxon>Petrocella</taxon>
    </lineage>
</organism>